<organism evidence="7">
    <name type="scientific">Medioppia subpectinata</name>
    <dbReference type="NCBI Taxonomy" id="1979941"/>
    <lineage>
        <taxon>Eukaryota</taxon>
        <taxon>Metazoa</taxon>
        <taxon>Ecdysozoa</taxon>
        <taxon>Arthropoda</taxon>
        <taxon>Chelicerata</taxon>
        <taxon>Arachnida</taxon>
        <taxon>Acari</taxon>
        <taxon>Acariformes</taxon>
        <taxon>Sarcoptiformes</taxon>
        <taxon>Oribatida</taxon>
        <taxon>Brachypylina</taxon>
        <taxon>Oppioidea</taxon>
        <taxon>Oppiidae</taxon>
        <taxon>Medioppia</taxon>
    </lineage>
</organism>
<feature type="transmembrane region" description="Helical" evidence="5">
    <location>
        <begin position="158"/>
        <end position="185"/>
    </location>
</feature>
<feature type="transmembrane region" description="Helical" evidence="5">
    <location>
        <begin position="206"/>
        <end position="228"/>
    </location>
</feature>
<evidence type="ECO:0000256" key="2">
    <source>
        <dbReference type="ARBA" id="ARBA00022692"/>
    </source>
</evidence>
<dbReference type="GO" id="GO:0006884">
    <property type="term" value="P:cell volume homeostasis"/>
    <property type="evidence" value="ECO:0007669"/>
    <property type="project" value="TreeGrafter"/>
</dbReference>
<dbReference type="EMBL" id="OC879017">
    <property type="protein sequence ID" value="CAD7640918.1"/>
    <property type="molecule type" value="Genomic_DNA"/>
</dbReference>
<evidence type="ECO:0000259" key="6">
    <source>
        <dbReference type="Pfam" id="PF00324"/>
    </source>
</evidence>
<feature type="non-terminal residue" evidence="7">
    <location>
        <position position="1"/>
    </location>
</feature>
<dbReference type="GO" id="GO:0055064">
    <property type="term" value="P:chloride ion homeostasis"/>
    <property type="evidence" value="ECO:0007669"/>
    <property type="project" value="TreeGrafter"/>
</dbReference>
<evidence type="ECO:0000256" key="5">
    <source>
        <dbReference type="SAM" id="Phobius"/>
    </source>
</evidence>
<evidence type="ECO:0000313" key="8">
    <source>
        <dbReference type="Proteomes" id="UP000759131"/>
    </source>
</evidence>
<dbReference type="Gene3D" id="1.20.1740.10">
    <property type="entry name" value="Amino acid/polyamine transporter I"/>
    <property type="match status" value="1"/>
</dbReference>
<accession>A0A7R9QE64</accession>
<evidence type="ECO:0000313" key="7">
    <source>
        <dbReference type="EMBL" id="CAD7640918.1"/>
    </source>
</evidence>
<keyword evidence="2 5" id="KW-0812">Transmembrane</keyword>
<evidence type="ECO:0000256" key="3">
    <source>
        <dbReference type="ARBA" id="ARBA00022989"/>
    </source>
</evidence>
<dbReference type="EMBL" id="CAJPIZ010024442">
    <property type="protein sequence ID" value="CAG2118468.1"/>
    <property type="molecule type" value="Genomic_DNA"/>
</dbReference>
<dbReference type="PANTHER" id="PTHR11827:SF103">
    <property type="entry name" value="SODIUM CHLORIDE COTRANSPORTER 69, ISOFORM E"/>
    <property type="match status" value="1"/>
</dbReference>
<keyword evidence="4 5" id="KW-0472">Membrane</keyword>
<keyword evidence="8" id="KW-1185">Reference proteome</keyword>
<keyword evidence="3 5" id="KW-1133">Transmembrane helix</keyword>
<feature type="transmembrane region" description="Helical" evidence="5">
    <location>
        <begin position="133"/>
        <end position="152"/>
    </location>
</feature>
<dbReference type="GO" id="GO:0016020">
    <property type="term" value="C:membrane"/>
    <property type="evidence" value="ECO:0007669"/>
    <property type="project" value="UniProtKB-SubCell"/>
</dbReference>
<evidence type="ECO:0000256" key="1">
    <source>
        <dbReference type="ARBA" id="ARBA00004141"/>
    </source>
</evidence>
<sequence>MPSILQLSSTGAYDNPQFVSIDGNSNHVIAGRTRRKSSILRRLFASADRRESVISNTEVYPKIEFYRSYDTLSKKSKRPAMDELHLPHLASNQAYDVNPSLNEREREGNRNSEESDINVSDGLATKLGWVDGVYIRTMMNLFGVMLFLRMGWMAGQAGILLALTQILIATIITTVTTLSMIALCTNGNIGGGGIYAMISRSVGHEAGGVIGFLFTFTNAAFVGLNLLGTAESVTNIFKTLMFFFLTLIISLLDYFIGALLSPTEKQLSLGLASWKPYVISNNLYPRWDGYDFFQVFGVFFPSVTGIFTG</sequence>
<gene>
    <name evidence="7" type="ORF">OSB1V03_LOCUS18420</name>
</gene>
<dbReference type="AlphaFoldDB" id="A0A7R9QE64"/>
<proteinExistence type="predicted"/>
<dbReference type="Proteomes" id="UP000759131">
    <property type="component" value="Unassembled WGS sequence"/>
</dbReference>
<comment type="subcellular location">
    <subcellularLocation>
        <location evidence="1">Membrane</location>
        <topology evidence="1">Multi-pass membrane protein</topology>
    </subcellularLocation>
</comment>
<dbReference type="GO" id="GO:0008511">
    <property type="term" value="F:sodium:potassium:chloride symporter activity"/>
    <property type="evidence" value="ECO:0007669"/>
    <property type="project" value="TreeGrafter"/>
</dbReference>
<dbReference type="OrthoDB" id="2020542at2759"/>
<dbReference type="InterPro" id="IPR004841">
    <property type="entry name" value="AA-permease/SLC12A_dom"/>
</dbReference>
<dbReference type="PANTHER" id="PTHR11827">
    <property type="entry name" value="SOLUTE CARRIER FAMILY 12, CATION COTRANSPORTERS"/>
    <property type="match status" value="1"/>
</dbReference>
<feature type="transmembrane region" description="Helical" evidence="5">
    <location>
        <begin position="240"/>
        <end position="260"/>
    </location>
</feature>
<dbReference type="Pfam" id="PF00324">
    <property type="entry name" value="AA_permease"/>
    <property type="match status" value="1"/>
</dbReference>
<name>A0A7R9QE64_9ACAR</name>
<dbReference type="GO" id="GO:0055078">
    <property type="term" value="P:sodium ion homeostasis"/>
    <property type="evidence" value="ECO:0007669"/>
    <property type="project" value="TreeGrafter"/>
</dbReference>
<evidence type="ECO:0000256" key="4">
    <source>
        <dbReference type="ARBA" id="ARBA00023136"/>
    </source>
</evidence>
<reference evidence="7" key="1">
    <citation type="submission" date="2020-11" db="EMBL/GenBank/DDBJ databases">
        <authorList>
            <person name="Tran Van P."/>
        </authorList>
    </citation>
    <scope>NUCLEOTIDE SEQUENCE</scope>
</reference>
<dbReference type="InterPro" id="IPR004842">
    <property type="entry name" value="SLC12A_fam"/>
</dbReference>
<feature type="domain" description="Amino acid permease/ SLC12A" evidence="6">
    <location>
        <begin position="133"/>
        <end position="248"/>
    </location>
</feature>
<dbReference type="GO" id="GO:1990573">
    <property type="term" value="P:potassium ion import across plasma membrane"/>
    <property type="evidence" value="ECO:0007669"/>
    <property type="project" value="TreeGrafter"/>
</dbReference>
<dbReference type="GO" id="GO:0055075">
    <property type="term" value="P:potassium ion homeostasis"/>
    <property type="evidence" value="ECO:0007669"/>
    <property type="project" value="TreeGrafter"/>
</dbReference>
<protein>
    <recommendedName>
        <fullName evidence="6">Amino acid permease/ SLC12A domain-containing protein</fullName>
    </recommendedName>
</protein>